<gene>
    <name evidence="5" type="ORF">CANTADRAFT_19304</name>
</gene>
<evidence type="ECO:0000256" key="2">
    <source>
        <dbReference type="ARBA" id="ARBA00022801"/>
    </source>
</evidence>
<dbReference type="GO" id="GO:0004806">
    <property type="term" value="F:triacylglycerol lipase activity"/>
    <property type="evidence" value="ECO:0007669"/>
    <property type="project" value="UniProtKB-EC"/>
</dbReference>
<proteinExistence type="predicted"/>
<dbReference type="Gene3D" id="3.40.50.1820">
    <property type="entry name" value="alpha/beta hydrolase"/>
    <property type="match status" value="1"/>
</dbReference>
<dbReference type="Proteomes" id="UP000094285">
    <property type="component" value="Unassembled WGS sequence"/>
</dbReference>
<evidence type="ECO:0000313" key="6">
    <source>
        <dbReference type="Proteomes" id="UP000094285"/>
    </source>
</evidence>
<dbReference type="InterPro" id="IPR029058">
    <property type="entry name" value="AB_hydrolase_fold"/>
</dbReference>
<organism evidence="5 6">
    <name type="scientific">Suhomyces tanzawaensis NRRL Y-17324</name>
    <dbReference type="NCBI Taxonomy" id="984487"/>
    <lineage>
        <taxon>Eukaryota</taxon>
        <taxon>Fungi</taxon>
        <taxon>Dikarya</taxon>
        <taxon>Ascomycota</taxon>
        <taxon>Saccharomycotina</taxon>
        <taxon>Pichiomycetes</taxon>
        <taxon>Debaryomycetaceae</taxon>
        <taxon>Suhomyces</taxon>
    </lineage>
</organism>
<dbReference type="EMBL" id="KV453909">
    <property type="protein sequence ID" value="ODV81687.1"/>
    <property type="molecule type" value="Genomic_DNA"/>
</dbReference>
<dbReference type="CDD" id="cd00519">
    <property type="entry name" value="Lipase_3"/>
    <property type="match status" value="1"/>
</dbReference>
<evidence type="ECO:0000313" key="5">
    <source>
        <dbReference type="EMBL" id="ODV81687.1"/>
    </source>
</evidence>
<protein>
    <recommendedName>
        <fullName evidence="1">triacylglycerol lipase</fullName>
        <ecNumber evidence="1">3.1.1.3</ecNumber>
    </recommendedName>
</protein>
<dbReference type="GO" id="GO:0006629">
    <property type="term" value="P:lipid metabolic process"/>
    <property type="evidence" value="ECO:0007669"/>
    <property type="project" value="InterPro"/>
</dbReference>
<reference evidence="6" key="1">
    <citation type="submission" date="2016-05" db="EMBL/GenBank/DDBJ databases">
        <title>Comparative genomics of biotechnologically important yeasts.</title>
        <authorList>
            <consortium name="DOE Joint Genome Institute"/>
            <person name="Riley R."/>
            <person name="Haridas S."/>
            <person name="Wolfe K.H."/>
            <person name="Lopes M.R."/>
            <person name="Hittinger C.T."/>
            <person name="Goker M."/>
            <person name="Salamov A."/>
            <person name="Wisecaver J."/>
            <person name="Long T.M."/>
            <person name="Aerts A.L."/>
            <person name="Barry K."/>
            <person name="Choi C."/>
            <person name="Clum A."/>
            <person name="Coughlan A.Y."/>
            <person name="Deshpande S."/>
            <person name="Douglass A.P."/>
            <person name="Hanson S.J."/>
            <person name="Klenk H.-P."/>
            <person name="Labutti K."/>
            <person name="Lapidus A."/>
            <person name="Lindquist E."/>
            <person name="Lipzen A."/>
            <person name="Meier-Kolthoff J.P."/>
            <person name="Ohm R.A."/>
            <person name="Otillar R.P."/>
            <person name="Pangilinan J."/>
            <person name="Peng Y."/>
            <person name="Rokas A."/>
            <person name="Rosa C.A."/>
            <person name="Scheuner C."/>
            <person name="Sibirny A.A."/>
            <person name="Slot J.C."/>
            <person name="Stielow J.B."/>
            <person name="Sun H."/>
            <person name="Kurtzman C.P."/>
            <person name="Blackwell M."/>
            <person name="Grigoriev I.V."/>
            <person name="Jeffries T.W."/>
        </authorList>
    </citation>
    <scope>NUCLEOTIDE SEQUENCE [LARGE SCALE GENOMIC DNA]</scope>
    <source>
        <strain evidence="6">NRRL Y-17324</strain>
    </source>
</reference>
<accession>A0A1E4SQH4</accession>
<dbReference type="RefSeq" id="XP_020066809.1">
    <property type="nucleotide sequence ID" value="XM_020206436.1"/>
</dbReference>
<feature type="domain" description="Fungal lipase-type" evidence="4">
    <location>
        <begin position="105"/>
        <end position="260"/>
    </location>
</feature>
<evidence type="ECO:0000256" key="3">
    <source>
        <dbReference type="SAM" id="SignalP"/>
    </source>
</evidence>
<sequence>MHFLRYIMIVGYCLRLSTSVPVKESVPEYYEKLVSYAKLASVAYCLDFGLSEGELGTESSGCTLPICLEPEFESIKILKLFDSNKWGQIGSGFYAVDHDTKRILLVFRGTYTRRDYVSDLDFKPVAYTPLEVISKKDDRDCEGCKVHRGFYKYLKRNCEKIIENLEILMDEHEDYQLVIVGHSLGAALAILTGIEFQLMGHDPLIISYAGPKIGNQKYVDYVNSLFDIESVTERIENENFIESGIIRVVHKGDFVPALPPSPLFQTDGYEFTIEKKELPHLPTDVMLKGPHFEGISPSFRESRSPNELWSSLIRSYEHAHYFVRITGCGESY</sequence>
<feature type="signal peptide" evidence="3">
    <location>
        <begin position="1"/>
        <end position="19"/>
    </location>
</feature>
<dbReference type="OrthoDB" id="406844at2759"/>
<keyword evidence="2 5" id="KW-0378">Hydrolase</keyword>
<feature type="chain" id="PRO_5009162909" description="triacylglycerol lipase" evidence="3">
    <location>
        <begin position="20"/>
        <end position="332"/>
    </location>
</feature>
<evidence type="ECO:0000259" key="4">
    <source>
        <dbReference type="Pfam" id="PF01764"/>
    </source>
</evidence>
<dbReference type="STRING" id="984487.A0A1E4SQH4"/>
<evidence type="ECO:0000256" key="1">
    <source>
        <dbReference type="ARBA" id="ARBA00013279"/>
    </source>
</evidence>
<keyword evidence="3" id="KW-0732">Signal</keyword>
<dbReference type="PANTHER" id="PTHR46640">
    <property type="entry name" value="TRIACYLGLYCEROL LIPASE, PUTATIVE (AFU_ORTHOLOGUE AFUA_6G06510)-RELATED"/>
    <property type="match status" value="1"/>
</dbReference>
<dbReference type="Pfam" id="PF01764">
    <property type="entry name" value="Lipase_3"/>
    <property type="match status" value="1"/>
</dbReference>
<dbReference type="GeneID" id="30980573"/>
<dbReference type="InterPro" id="IPR002921">
    <property type="entry name" value="Fungal_lipase-type"/>
</dbReference>
<dbReference type="PANTHER" id="PTHR46640:SF3">
    <property type="entry name" value="LIPASE LIH1-RELATED"/>
    <property type="match status" value="1"/>
</dbReference>
<name>A0A1E4SQH4_9ASCO</name>
<keyword evidence="6" id="KW-1185">Reference proteome</keyword>
<dbReference type="InterPro" id="IPR051299">
    <property type="entry name" value="AB_hydrolase_lip/est"/>
</dbReference>
<dbReference type="AlphaFoldDB" id="A0A1E4SQH4"/>
<dbReference type="SUPFAM" id="SSF53474">
    <property type="entry name" value="alpha/beta-Hydrolases"/>
    <property type="match status" value="1"/>
</dbReference>
<dbReference type="EC" id="3.1.1.3" evidence="1"/>